<reference evidence="3" key="1">
    <citation type="submission" date="2020-02" db="EMBL/GenBank/DDBJ databases">
        <authorList>
            <person name="Meier V. D."/>
        </authorList>
    </citation>
    <scope>NUCLEOTIDE SEQUENCE</scope>
    <source>
        <strain evidence="3">AVDCRST_MAG37</strain>
    </source>
</reference>
<dbReference type="CDD" id="cd02440">
    <property type="entry name" value="AdoMet_MTases"/>
    <property type="match status" value="1"/>
</dbReference>
<dbReference type="InterPro" id="IPR041698">
    <property type="entry name" value="Methyltransf_25"/>
</dbReference>
<keyword evidence="1" id="KW-0812">Transmembrane</keyword>
<organism evidence="3">
    <name type="scientific">uncultured Rubrobacteraceae bacterium</name>
    <dbReference type="NCBI Taxonomy" id="349277"/>
    <lineage>
        <taxon>Bacteria</taxon>
        <taxon>Bacillati</taxon>
        <taxon>Actinomycetota</taxon>
        <taxon>Rubrobacteria</taxon>
        <taxon>Rubrobacterales</taxon>
        <taxon>Rubrobacteraceae</taxon>
        <taxon>environmental samples</taxon>
    </lineage>
</organism>
<keyword evidence="1" id="KW-0472">Membrane</keyword>
<name>A0A6J4QCM5_9ACTN</name>
<dbReference type="InterPro" id="IPR029063">
    <property type="entry name" value="SAM-dependent_MTases_sf"/>
</dbReference>
<sequence>MIFLRSMISHPRRVGAVWPTSRWAVRDLLGMGDLPQARTVVEFGVGTGVYTGEILERLHPDATFLAFEIEPDLASAVAERLGDDPRLRVINDSAENVEQYLDGAKADYIVSSIPFTSLPAGPRQSILGAAREALKPEGRMLVLQYSTAVLPYLQRLFSPIERRLSPLNIPPAFLFACSVPEGPIQEEEAQESTGSSGLPYALGALALGTLLLLRRRRRRKKRSRPF</sequence>
<dbReference type="AlphaFoldDB" id="A0A6J4QCM5"/>
<proteinExistence type="predicted"/>
<protein>
    <recommendedName>
        <fullName evidence="2">Methyltransferase domain-containing protein</fullName>
    </recommendedName>
</protein>
<evidence type="ECO:0000313" key="3">
    <source>
        <dbReference type="EMBL" id="CAA9440111.1"/>
    </source>
</evidence>
<accession>A0A6J4QCM5</accession>
<dbReference type="SUPFAM" id="SSF53335">
    <property type="entry name" value="S-adenosyl-L-methionine-dependent methyltransferases"/>
    <property type="match status" value="1"/>
</dbReference>
<feature type="transmembrane region" description="Helical" evidence="1">
    <location>
        <begin position="197"/>
        <end position="214"/>
    </location>
</feature>
<dbReference type="EMBL" id="CADCVD010000053">
    <property type="protein sequence ID" value="CAA9440111.1"/>
    <property type="molecule type" value="Genomic_DNA"/>
</dbReference>
<gene>
    <name evidence="3" type="ORF">AVDCRST_MAG37-1290</name>
</gene>
<feature type="domain" description="Methyltransferase" evidence="2">
    <location>
        <begin position="40"/>
        <end position="138"/>
    </location>
</feature>
<dbReference type="Gene3D" id="3.40.50.150">
    <property type="entry name" value="Vaccinia Virus protein VP39"/>
    <property type="match status" value="1"/>
</dbReference>
<keyword evidence="1" id="KW-1133">Transmembrane helix</keyword>
<evidence type="ECO:0000259" key="2">
    <source>
        <dbReference type="Pfam" id="PF13649"/>
    </source>
</evidence>
<dbReference type="Pfam" id="PF13649">
    <property type="entry name" value="Methyltransf_25"/>
    <property type="match status" value="1"/>
</dbReference>
<evidence type="ECO:0000256" key="1">
    <source>
        <dbReference type="SAM" id="Phobius"/>
    </source>
</evidence>